<reference evidence="11 12" key="1">
    <citation type="submission" date="2019-02" db="EMBL/GenBank/DDBJ databases">
        <title>Deep-cultivation of Planctomycetes and their phenomic and genomic characterization uncovers novel biology.</title>
        <authorList>
            <person name="Wiegand S."/>
            <person name="Jogler M."/>
            <person name="Boedeker C."/>
            <person name="Pinto D."/>
            <person name="Vollmers J."/>
            <person name="Rivas-Marin E."/>
            <person name="Kohn T."/>
            <person name="Peeters S.H."/>
            <person name="Heuer A."/>
            <person name="Rast P."/>
            <person name="Oberbeckmann S."/>
            <person name="Bunk B."/>
            <person name="Jeske O."/>
            <person name="Meyerdierks A."/>
            <person name="Storesund J.E."/>
            <person name="Kallscheuer N."/>
            <person name="Luecker S."/>
            <person name="Lage O.M."/>
            <person name="Pohl T."/>
            <person name="Merkel B.J."/>
            <person name="Hornburger P."/>
            <person name="Mueller R.-W."/>
            <person name="Bruemmer F."/>
            <person name="Labrenz M."/>
            <person name="Spormann A.M."/>
            <person name="Op den Camp H."/>
            <person name="Overmann J."/>
            <person name="Amann R."/>
            <person name="Jetten M.S.M."/>
            <person name="Mascher T."/>
            <person name="Medema M.H."/>
            <person name="Devos D.P."/>
            <person name="Kaster A.-K."/>
            <person name="Ovreas L."/>
            <person name="Rohde M."/>
            <person name="Galperin M.Y."/>
            <person name="Jogler C."/>
        </authorList>
    </citation>
    <scope>NUCLEOTIDE SEQUENCE [LARGE SCALE GENOMIC DNA]</scope>
    <source>
        <strain evidence="11 12">Pan44</strain>
    </source>
</reference>
<evidence type="ECO:0000256" key="8">
    <source>
        <dbReference type="ARBA" id="ARBA00023098"/>
    </source>
</evidence>
<keyword evidence="5" id="KW-0441">Lipid A biosynthesis</keyword>
<dbReference type="GO" id="GO:0008915">
    <property type="term" value="F:lipid-A-disaccharide synthase activity"/>
    <property type="evidence" value="ECO:0007669"/>
    <property type="project" value="UniProtKB-UniRule"/>
</dbReference>
<organism evidence="11 12">
    <name type="scientific">Caulifigura coniformis</name>
    <dbReference type="NCBI Taxonomy" id="2527983"/>
    <lineage>
        <taxon>Bacteria</taxon>
        <taxon>Pseudomonadati</taxon>
        <taxon>Planctomycetota</taxon>
        <taxon>Planctomycetia</taxon>
        <taxon>Planctomycetales</taxon>
        <taxon>Planctomycetaceae</taxon>
        <taxon>Caulifigura</taxon>
    </lineage>
</organism>
<dbReference type="AlphaFoldDB" id="A0A517SB55"/>
<sequence length="385" mass="43702">MHVFFSVGEPSADQHGAHLIAELRRRDPSIHCSGFGGPLMEKAGFDSLFRLTDMAVMGVTEVLPMIPRFYSQYLRAKQFLRAARPDVCVLIDFPGFNWWIASAAKEAGIEVIYYCPPQMWAWAGWRIRKMRRLVDRVLSVLPFEADWYNDRGMPAEYVGHPFYDEVAERPLDREVCRRLERSAPRRCAILPGSRNQEVRRNFPMMLDVVERLARKHPDVRFPVACFRQSQRQFCENVLREDGRELPVDFCLGETSEIIATADCILMVSGSVSLEVLSRGKPATAMYRCSPSMYLLGRFLGQCDYMSLPNMMVNRPLMPEFPLARHSDANVTKITAELDRWLSDPVALQRTASEMRELAAVAATRGGISRAVDSLLRSSNSTARAA</sequence>
<dbReference type="Pfam" id="PF02684">
    <property type="entry name" value="LpxB"/>
    <property type="match status" value="1"/>
</dbReference>
<keyword evidence="4" id="KW-0444">Lipid biosynthesis</keyword>
<evidence type="ECO:0000256" key="4">
    <source>
        <dbReference type="ARBA" id="ARBA00022516"/>
    </source>
</evidence>
<dbReference type="PANTHER" id="PTHR30372:SF4">
    <property type="entry name" value="LIPID-A-DISACCHARIDE SYNTHASE, MITOCHONDRIAL-RELATED"/>
    <property type="match status" value="1"/>
</dbReference>
<dbReference type="FunCoup" id="A0A517SB55">
    <property type="interactions" value="280"/>
</dbReference>
<evidence type="ECO:0000256" key="3">
    <source>
        <dbReference type="ARBA" id="ARBA00020902"/>
    </source>
</evidence>
<evidence type="ECO:0000256" key="2">
    <source>
        <dbReference type="ARBA" id="ARBA00012687"/>
    </source>
</evidence>
<keyword evidence="7 11" id="KW-0808">Transferase</keyword>
<evidence type="ECO:0000256" key="1">
    <source>
        <dbReference type="ARBA" id="ARBA00002056"/>
    </source>
</evidence>
<dbReference type="InParanoid" id="A0A517SB55"/>
<keyword evidence="12" id="KW-1185">Reference proteome</keyword>
<dbReference type="GO" id="GO:0009245">
    <property type="term" value="P:lipid A biosynthetic process"/>
    <property type="evidence" value="ECO:0007669"/>
    <property type="project" value="UniProtKB-UniRule"/>
</dbReference>
<evidence type="ECO:0000256" key="10">
    <source>
        <dbReference type="NCBIfam" id="TIGR00215"/>
    </source>
</evidence>
<evidence type="ECO:0000313" key="11">
    <source>
        <dbReference type="EMBL" id="QDT53306.1"/>
    </source>
</evidence>
<dbReference type="RefSeq" id="WP_145028413.1">
    <property type="nucleotide sequence ID" value="NZ_CP036271.1"/>
</dbReference>
<keyword evidence="6 11" id="KW-0328">Glycosyltransferase</keyword>
<dbReference type="SUPFAM" id="SSF53756">
    <property type="entry name" value="UDP-Glycosyltransferase/glycogen phosphorylase"/>
    <property type="match status" value="1"/>
</dbReference>
<evidence type="ECO:0000256" key="7">
    <source>
        <dbReference type="ARBA" id="ARBA00022679"/>
    </source>
</evidence>
<dbReference type="Proteomes" id="UP000315700">
    <property type="component" value="Chromosome"/>
</dbReference>
<dbReference type="InterPro" id="IPR003835">
    <property type="entry name" value="Glyco_trans_19"/>
</dbReference>
<dbReference type="GO" id="GO:0016020">
    <property type="term" value="C:membrane"/>
    <property type="evidence" value="ECO:0007669"/>
    <property type="project" value="GOC"/>
</dbReference>
<dbReference type="GO" id="GO:0005543">
    <property type="term" value="F:phospholipid binding"/>
    <property type="evidence" value="ECO:0007669"/>
    <property type="project" value="TreeGrafter"/>
</dbReference>
<evidence type="ECO:0000256" key="6">
    <source>
        <dbReference type="ARBA" id="ARBA00022676"/>
    </source>
</evidence>
<proteinExistence type="predicted"/>
<protein>
    <recommendedName>
        <fullName evidence="3 10">Lipid-A-disaccharide synthase</fullName>
        <ecNumber evidence="2 10">2.4.1.182</ecNumber>
    </recommendedName>
</protein>
<dbReference type="PANTHER" id="PTHR30372">
    <property type="entry name" value="LIPID-A-DISACCHARIDE SYNTHASE"/>
    <property type="match status" value="1"/>
</dbReference>
<dbReference type="KEGG" id="ccos:Pan44_13220"/>
<accession>A0A517SB55</accession>
<comment type="function">
    <text evidence="1">Condensation of UDP-2,3-diacylglucosamine and 2,3-diacylglucosamine-1-phosphate to form lipid A disaccharide, a precursor of lipid A, a phosphorylated glycolipid that anchors the lipopolysaccharide to the outer membrane of the cell.</text>
</comment>
<dbReference type="NCBIfam" id="TIGR00215">
    <property type="entry name" value="lpxB"/>
    <property type="match status" value="1"/>
</dbReference>
<dbReference type="Gene3D" id="3.40.50.2000">
    <property type="entry name" value="Glycogen Phosphorylase B"/>
    <property type="match status" value="1"/>
</dbReference>
<evidence type="ECO:0000256" key="9">
    <source>
        <dbReference type="ARBA" id="ARBA00048975"/>
    </source>
</evidence>
<name>A0A517SB55_9PLAN</name>
<comment type="catalytic activity">
    <reaction evidence="9">
        <text>a lipid X + a UDP-2-N,3-O-bis[(3R)-3-hydroxyacyl]-alpha-D-glucosamine = a lipid A disaccharide + UDP + H(+)</text>
        <dbReference type="Rhea" id="RHEA:67828"/>
        <dbReference type="ChEBI" id="CHEBI:15378"/>
        <dbReference type="ChEBI" id="CHEBI:58223"/>
        <dbReference type="ChEBI" id="CHEBI:137748"/>
        <dbReference type="ChEBI" id="CHEBI:176338"/>
        <dbReference type="ChEBI" id="CHEBI:176343"/>
        <dbReference type="EC" id="2.4.1.182"/>
    </reaction>
</comment>
<dbReference type="OrthoDB" id="9801642at2"/>
<keyword evidence="8" id="KW-0443">Lipid metabolism</keyword>
<dbReference type="EMBL" id="CP036271">
    <property type="protein sequence ID" value="QDT53306.1"/>
    <property type="molecule type" value="Genomic_DNA"/>
</dbReference>
<dbReference type="EC" id="2.4.1.182" evidence="2 10"/>
<gene>
    <name evidence="11" type="ORF">Pan44_13220</name>
</gene>
<evidence type="ECO:0000313" key="12">
    <source>
        <dbReference type="Proteomes" id="UP000315700"/>
    </source>
</evidence>
<evidence type="ECO:0000256" key="5">
    <source>
        <dbReference type="ARBA" id="ARBA00022556"/>
    </source>
</evidence>